<organism evidence="2 3">
    <name type="scientific">Porites lobata</name>
    <dbReference type="NCBI Taxonomy" id="104759"/>
    <lineage>
        <taxon>Eukaryota</taxon>
        <taxon>Metazoa</taxon>
        <taxon>Cnidaria</taxon>
        <taxon>Anthozoa</taxon>
        <taxon>Hexacorallia</taxon>
        <taxon>Scleractinia</taxon>
        <taxon>Fungiina</taxon>
        <taxon>Poritidae</taxon>
        <taxon>Porites</taxon>
    </lineage>
</organism>
<gene>
    <name evidence="2" type="ORF">PLOB_00019403</name>
</gene>
<feature type="region of interest" description="Disordered" evidence="1">
    <location>
        <begin position="21"/>
        <end position="74"/>
    </location>
</feature>
<evidence type="ECO:0000256" key="1">
    <source>
        <dbReference type="SAM" id="MobiDB-lite"/>
    </source>
</evidence>
<feature type="non-terminal residue" evidence="2">
    <location>
        <position position="414"/>
    </location>
</feature>
<dbReference type="Proteomes" id="UP001159405">
    <property type="component" value="Unassembled WGS sequence"/>
</dbReference>
<accession>A0ABN8RG76</accession>
<protein>
    <submittedName>
        <fullName evidence="2">Uncharacterized protein</fullName>
    </submittedName>
</protein>
<evidence type="ECO:0000313" key="3">
    <source>
        <dbReference type="Proteomes" id="UP001159405"/>
    </source>
</evidence>
<sequence>SATDRTTELRHWRENCLIATGVGSDSTSDSLADIDSDPESIARPSSSASPSTPGADELDDSLSEGSDENSPNPICPELEAAVEAVERQSTEPLNPLKKIILTAVLDALKIMDESGSSVKTFDDILRYGKTMLYTLIDGNVDLDVLSTMWLKNWNDVQLLLKEEGFEDAKEYIICFCRIEKVITRNGKTHTKFVYSGNFSIMDSKGACCTHCGNKGYLKYYYLGLERDHPGQCEVGKFLSQGKCGCRREKLHGQQLQNSSNTHYYYGNNRYHGRYPWEKLQIEKELENLYDIENETRTSVRKALSSKLGFTGISQLHKVLYPLYKFDITRNMVYDVYHTIPLNVVKNQLTRLLQLELVDTEYLDKQIRDFPWSKELKDGRLLRPVGKECKGIGHWKAEGLQKFSFPMTNSIFEDK</sequence>
<dbReference type="EMBL" id="CALNXK010000227">
    <property type="protein sequence ID" value="CAH3177584.1"/>
    <property type="molecule type" value="Genomic_DNA"/>
</dbReference>
<comment type="caution">
    <text evidence="2">The sequence shown here is derived from an EMBL/GenBank/DDBJ whole genome shotgun (WGS) entry which is preliminary data.</text>
</comment>
<evidence type="ECO:0000313" key="2">
    <source>
        <dbReference type="EMBL" id="CAH3177584.1"/>
    </source>
</evidence>
<proteinExistence type="predicted"/>
<feature type="compositionally biased region" description="Low complexity" evidence="1">
    <location>
        <begin position="39"/>
        <end position="55"/>
    </location>
</feature>
<keyword evidence="3" id="KW-1185">Reference proteome</keyword>
<feature type="compositionally biased region" description="Acidic residues" evidence="1">
    <location>
        <begin position="56"/>
        <end position="67"/>
    </location>
</feature>
<name>A0ABN8RG76_9CNID</name>
<feature type="non-terminal residue" evidence="2">
    <location>
        <position position="1"/>
    </location>
</feature>
<reference evidence="2 3" key="1">
    <citation type="submission" date="2022-05" db="EMBL/GenBank/DDBJ databases">
        <authorList>
            <consortium name="Genoscope - CEA"/>
            <person name="William W."/>
        </authorList>
    </citation>
    <scope>NUCLEOTIDE SEQUENCE [LARGE SCALE GENOMIC DNA]</scope>
</reference>